<sequence>MSTDQGKTTGAAATPSKSTHELRAEATAARAQLALTLDAIEYKLNVPKRLRDKERLARRRLHKLGEENPTALLGVALGSALAVGAAVWFALRAVLDD</sequence>
<name>A0AA41UGN4_9MICO</name>
<evidence type="ECO:0000313" key="3">
    <source>
        <dbReference type="EMBL" id="MCI4659105.1"/>
    </source>
</evidence>
<keyword evidence="2" id="KW-0812">Transmembrane</keyword>
<dbReference type="RefSeq" id="WP_134534634.1">
    <property type="nucleotide sequence ID" value="NZ_JALGAR010000004.1"/>
</dbReference>
<dbReference type="Proteomes" id="UP001165341">
    <property type="component" value="Unassembled WGS sequence"/>
</dbReference>
<dbReference type="AlphaFoldDB" id="A0AA41UGN4"/>
<evidence type="ECO:0000256" key="2">
    <source>
        <dbReference type="SAM" id="Phobius"/>
    </source>
</evidence>
<accession>A0AA41UGN4</accession>
<keyword evidence="2" id="KW-0472">Membrane</keyword>
<feature type="region of interest" description="Disordered" evidence="1">
    <location>
        <begin position="1"/>
        <end position="25"/>
    </location>
</feature>
<protein>
    <submittedName>
        <fullName evidence="3">DUF3618 domain-containing protein</fullName>
    </submittedName>
</protein>
<feature type="transmembrane region" description="Helical" evidence="2">
    <location>
        <begin position="70"/>
        <end position="91"/>
    </location>
</feature>
<organism evidence="3 4">
    <name type="scientific">Cryobacterium zhongshanensis</name>
    <dbReference type="NCBI Taxonomy" id="2928153"/>
    <lineage>
        <taxon>Bacteria</taxon>
        <taxon>Bacillati</taxon>
        <taxon>Actinomycetota</taxon>
        <taxon>Actinomycetes</taxon>
        <taxon>Micrococcales</taxon>
        <taxon>Microbacteriaceae</taxon>
        <taxon>Cryobacterium</taxon>
    </lineage>
</organism>
<keyword evidence="4" id="KW-1185">Reference proteome</keyword>
<gene>
    <name evidence="3" type="ORF">MQH31_14950</name>
</gene>
<comment type="caution">
    <text evidence="3">The sequence shown here is derived from an EMBL/GenBank/DDBJ whole genome shotgun (WGS) entry which is preliminary data.</text>
</comment>
<dbReference type="InterPro" id="IPR022062">
    <property type="entry name" value="DUF3618"/>
</dbReference>
<evidence type="ECO:0000256" key="1">
    <source>
        <dbReference type="SAM" id="MobiDB-lite"/>
    </source>
</evidence>
<keyword evidence="2" id="KW-1133">Transmembrane helix</keyword>
<dbReference type="Pfam" id="PF12277">
    <property type="entry name" value="DUF3618"/>
    <property type="match status" value="1"/>
</dbReference>
<dbReference type="EMBL" id="JALGAR010000004">
    <property type="protein sequence ID" value="MCI4659105.1"/>
    <property type="molecule type" value="Genomic_DNA"/>
</dbReference>
<reference evidence="3" key="1">
    <citation type="submission" date="2022-03" db="EMBL/GenBank/DDBJ databases">
        <title>Cryobacterium sp. nov. strain ZS14-85, isolated from Antarctic soil.</title>
        <authorList>
            <person name="Li J."/>
            <person name="Niu G."/>
        </authorList>
    </citation>
    <scope>NUCLEOTIDE SEQUENCE</scope>
    <source>
        <strain evidence="3">ZS14-85</strain>
    </source>
</reference>
<evidence type="ECO:0000313" key="4">
    <source>
        <dbReference type="Proteomes" id="UP001165341"/>
    </source>
</evidence>
<proteinExistence type="predicted"/>